<dbReference type="EMBL" id="KQ427052">
    <property type="protein sequence ID" value="KOF67469.1"/>
    <property type="molecule type" value="Genomic_DNA"/>
</dbReference>
<name>A0A0L8FS09_OCTBM</name>
<gene>
    <name evidence="1" type="ORF">OCBIM_22009605mg</name>
</gene>
<protein>
    <submittedName>
        <fullName evidence="1">Uncharacterized protein</fullName>
    </submittedName>
</protein>
<sequence>MILSGVKHLSYLCHIVNLYSTIVFSHCNTLLNSLGTKLGLKTHTPNIFQVFHEKPIIWQKEIVSERRGIV</sequence>
<accession>A0A0L8FS09</accession>
<evidence type="ECO:0000313" key="1">
    <source>
        <dbReference type="EMBL" id="KOF67469.1"/>
    </source>
</evidence>
<organism evidence="1">
    <name type="scientific">Octopus bimaculoides</name>
    <name type="common">California two-spotted octopus</name>
    <dbReference type="NCBI Taxonomy" id="37653"/>
    <lineage>
        <taxon>Eukaryota</taxon>
        <taxon>Metazoa</taxon>
        <taxon>Spiralia</taxon>
        <taxon>Lophotrochozoa</taxon>
        <taxon>Mollusca</taxon>
        <taxon>Cephalopoda</taxon>
        <taxon>Coleoidea</taxon>
        <taxon>Octopodiformes</taxon>
        <taxon>Octopoda</taxon>
        <taxon>Incirrata</taxon>
        <taxon>Octopodidae</taxon>
        <taxon>Octopus</taxon>
    </lineage>
</organism>
<reference evidence="1" key="1">
    <citation type="submission" date="2015-07" db="EMBL/GenBank/DDBJ databases">
        <title>MeaNS - Measles Nucleotide Surveillance Program.</title>
        <authorList>
            <person name="Tran T."/>
            <person name="Druce J."/>
        </authorList>
    </citation>
    <scope>NUCLEOTIDE SEQUENCE</scope>
    <source>
        <strain evidence="1">UCB-OBI-ISO-001</strain>
        <tissue evidence="1">Gonad</tissue>
    </source>
</reference>
<dbReference type="AlphaFoldDB" id="A0A0L8FS09"/>
<proteinExistence type="predicted"/>